<dbReference type="Proteomes" id="UP001231587">
    <property type="component" value="Unassembled WGS sequence"/>
</dbReference>
<proteinExistence type="predicted"/>
<evidence type="ECO:0000313" key="3">
    <source>
        <dbReference type="EMBL" id="MDQ0337037.1"/>
    </source>
</evidence>
<evidence type="ECO:0000313" key="5">
    <source>
        <dbReference type="Proteomes" id="UP001231587"/>
    </source>
</evidence>
<protein>
    <submittedName>
        <fullName evidence="2">Uncharacterized protein</fullName>
    </submittedName>
</protein>
<evidence type="ECO:0000313" key="2">
    <source>
        <dbReference type="EMBL" id="MBP1841570.1"/>
    </source>
</evidence>
<gene>
    <name evidence="2" type="ORF">J2Z56_003507</name>
    <name evidence="3" type="ORF">J2Z57_003498</name>
</gene>
<sequence length="69" mass="7977">MKNELKSTLRFVVLIATPLCLVNGLIFSLGSQDLIQAWFSRFGFTFLVTFPQAVFYVSVVKWFDKRNKV</sequence>
<accession>A0A9X0YN25</accession>
<evidence type="ECO:0000313" key="4">
    <source>
        <dbReference type="Proteomes" id="UP001138672"/>
    </source>
</evidence>
<name>A0A9X0YN25_9FLAO</name>
<dbReference type="EMBL" id="JAGGJQ010000012">
    <property type="protein sequence ID" value="MBP1841570.1"/>
    <property type="molecule type" value="Genomic_DNA"/>
</dbReference>
<keyword evidence="1" id="KW-0472">Membrane</keyword>
<evidence type="ECO:0000256" key="1">
    <source>
        <dbReference type="SAM" id="Phobius"/>
    </source>
</evidence>
<dbReference type="AlphaFoldDB" id="A0A9X0YN25"/>
<reference evidence="2" key="1">
    <citation type="submission" date="2021-03" db="EMBL/GenBank/DDBJ databases">
        <title>Genomic Encyclopedia of Type Strains, Phase IV (KMG-IV): sequencing the most valuable type-strain genomes for metagenomic binning, comparative biology and taxonomic classification.</title>
        <authorList>
            <person name="Goeker M."/>
        </authorList>
    </citation>
    <scope>NUCLEOTIDE SEQUENCE</scope>
    <source>
        <strain evidence="2">DSM 15523</strain>
        <strain evidence="3 5">DSM 16476</strain>
    </source>
</reference>
<dbReference type="Proteomes" id="UP001138672">
    <property type="component" value="Unassembled WGS sequence"/>
</dbReference>
<keyword evidence="1" id="KW-0812">Transmembrane</keyword>
<keyword evidence="5" id="KW-1185">Reference proteome</keyword>
<keyword evidence="1" id="KW-1133">Transmembrane helix</keyword>
<feature type="transmembrane region" description="Helical" evidence="1">
    <location>
        <begin position="42"/>
        <end position="63"/>
    </location>
</feature>
<dbReference type="EMBL" id="JAUSUU010000013">
    <property type="protein sequence ID" value="MDQ0337037.1"/>
    <property type="molecule type" value="Genomic_DNA"/>
</dbReference>
<feature type="transmembrane region" description="Helical" evidence="1">
    <location>
        <begin position="12"/>
        <end position="30"/>
    </location>
</feature>
<comment type="caution">
    <text evidence="2">The sequence shown here is derived from an EMBL/GenBank/DDBJ whole genome shotgun (WGS) entry which is preliminary data.</text>
</comment>
<organism evidence="2 4">
    <name type="scientific">Formosa algae</name>
    <dbReference type="NCBI Taxonomy" id="225843"/>
    <lineage>
        <taxon>Bacteria</taxon>
        <taxon>Pseudomonadati</taxon>
        <taxon>Bacteroidota</taxon>
        <taxon>Flavobacteriia</taxon>
        <taxon>Flavobacteriales</taxon>
        <taxon>Flavobacteriaceae</taxon>
        <taxon>Formosa</taxon>
    </lineage>
</organism>